<proteinExistence type="predicted"/>
<accession>A0ABR6RQX4</accession>
<dbReference type="EMBL" id="JABBJF010000004">
    <property type="protein sequence ID" value="MBC1185532.1"/>
    <property type="molecule type" value="Genomic_DNA"/>
</dbReference>
<evidence type="ECO:0000313" key="1">
    <source>
        <dbReference type="EMBL" id="MBC1185532.1"/>
    </source>
</evidence>
<comment type="caution">
    <text evidence="1">The sequence shown here is derived from an EMBL/GenBank/DDBJ whole genome shotgun (WGS) entry which is preliminary data.</text>
</comment>
<gene>
    <name evidence="1" type="ORF">HII27_07345</name>
</gene>
<dbReference type="RefSeq" id="WP_185667270.1">
    <property type="nucleotide sequence ID" value="NZ_JABBJF010000004.1"/>
</dbReference>
<name>A0ABR6RQX4_9ENTR</name>
<reference evidence="1 2" key="1">
    <citation type="submission" date="2020-04" db="EMBL/GenBank/DDBJ databases">
        <title>The draft genome of Kluyvera sichuanensis strain SCKS090646.</title>
        <authorList>
            <person name="Wei L."/>
            <person name="Liu L."/>
            <person name="Feng Y."/>
            <person name="Zong Z."/>
        </authorList>
    </citation>
    <scope>NUCLEOTIDE SEQUENCE [LARGE SCALE GENOMIC DNA]</scope>
    <source>
        <strain evidence="1 2">090646</strain>
    </source>
</reference>
<dbReference type="Proteomes" id="UP000607331">
    <property type="component" value="Unassembled WGS sequence"/>
</dbReference>
<protein>
    <submittedName>
        <fullName evidence="1">Uncharacterized protein</fullName>
    </submittedName>
</protein>
<organism evidence="1 2">
    <name type="scientific">Kluyvera sichuanensis</name>
    <dbReference type="NCBI Taxonomy" id="2725494"/>
    <lineage>
        <taxon>Bacteria</taxon>
        <taxon>Pseudomonadati</taxon>
        <taxon>Pseudomonadota</taxon>
        <taxon>Gammaproteobacteria</taxon>
        <taxon>Enterobacterales</taxon>
        <taxon>Enterobacteriaceae</taxon>
        <taxon>Kluyvera</taxon>
    </lineage>
</organism>
<sequence>MNSNQKKSLIPLCFRAGLTEEQTARLLVDKVLESSHWREPEYRRRLNSLERQRAMPELVKALHAAGFKDTVISRWCGLSQRTVLALLAREI</sequence>
<keyword evidence="2" id="KW-1185">Reference proteome</keyword>
<evidence type="ECO:0000313" key="2">
    <source>
        <dbReference type="Proteomes" id="UP000607331"/>
    </source>
</evidence>